<name>A0A8S8X9K0_9PROT</name>
<dbReference type="SUPFAM" id="SSF103473">
    <property type="entry name" value="MFS general substrate transporter"/>
    <property type="match status" value="1"/>
</dbReference>
<feature type="transmembrane region" description="Helical" evidence="6">
    <location>
        <begin position="62"/>
        <end position="81"/>
    </location>
</feature>
<feature type="domain" description="Major facilitator superfamily (MFS) profile" evidence="7">
    <location>
        <begin position="26"/>
        <end position="440"/>
    </location>
</feature>
<dbReference type="InterPro" id="IPR020846">
    <property type="entry name" value="MFS_dom"/>
</dbReference>
<feature type="transmembrane region" description="Helical" evidence="6">
    <location>
        <begin position="196"/>
        <end position="216"/>
    </location>
</feature>
<feature type="transmembrane region" description="Helical" evidence="6">
    <location>
        <begin position="118"/>
        <end position="142"/>
    </location>
</feature>
<evidence type="ECO:0000256" key="5">
    <source>
        <dbReference type="ARBA" id="ARBA00023136"/>
    </source>
</evidence>
<feature type="transmembrane region" description="Helical" evidence="6">
    <location>
        <begin position="280"/>
        <end position="302"/>
    </location>
</feature>
<keyword evidence="9" id="KW-1185">Reference proteome</keyword>
<protein>
    <submittedName>
        <fullName evidence="8">MFS transporter</fullName>
    </submittedName>
</protein>
<feature type="transmembrane region" description="Helical" evidence="6">
    <location>
        <begin position="314"/>
        <end position="334"/>
    </location>
</feature>
<evidence type="ECO:0000256" key="6">
    <source>
        <dbReference type="SAM" id="Phobius"/>
    </source>
</evidence>
<dbReference type="PANTHER" id="PTHR23505:SF79">
    <property type="entry name" value="PROTEIN SPINSTER"/>
    <property type="match status" value="1"/>
</dbReference>
<keyword evidence="4 6" id="KW-1133">Transmembrane helix</keyword>
<dbReference type="PANTHER" id="PTHR23505">
    <property type="entry name" value="SPINSTER"/>
    <property type="match status" value="1"/>
</dbReference>
<dbReference type="EMBL" id="BOPV01000001">
    <property type="protein sequence ID" value="GIL38005.1"/>
    <property type="molecule type" value="Genomic_DNA"/>
</dbReference>
<reference evidence="8" key="1">
    <citation type="submission" date="2021-02" db="EMBL/GenBank/DDBJ databases">
        <title>Genome sequence of Rhodospirillales sp. strain TMPK1 isolated from soil.</title>
        <authorList>
            <person name="Nakai R."/>
            <person name="Kusada H."/>
            <person name="Tamaki H."/>
        </authorList>
    </citation>
    <scope>NUCLEOTIDE SEQUENCE</scope>
    <source>
        <strain evidence="8">TMPK1</strain>
    </source>
</reference>
<evidence type="ECO:0000313" key="9">
    <source>
        <dbReference type="Proteomes" id="UP000681075"/>
    </source>
</evidence>
<feature type="transmembrane region" description="Helical" evidence="6">
    <location>
        <begin position="410"/>
        <end position="430"/>
    </location>
</feature>
<dbReference type="InterPro" id="IPR011701">
    <property type="entry name" value="MFS"/>
</dbReference>
<dbReference type="AlphaFoldDB" id="A0A8S8X9K0"/>
<feature type="transmembrane region" description="Helical" evidence="6">
    <location>
        <begin position="21"/>
        <end position="42"/>
    </location>
</feature>
<proteinExistence type="predicted"/>
<keyword evidence="3 6" id="KW-0812">Transmembrane</keyword>
<keyword evidence="2" id="KW-0813">Transport</keyword>
<evidence type="ECO:0000256" key="1">
    <source>
        <dbReference type="ARBA" id="ARBA00004141"/>
    </source>
</evidence>
<dbReference type="InterPro" id="IPR044770">
    <property type="entry name" value="MFS_spinster-like"/>
</dbReference>
<dbReference type="Proteomes" id="UP000681075">
    <property type="component" value="Unassembled WGS sequence"/>
</dbReference>
<dbReference type="GO" id="GO:0022857">
    <property type="term" value="F:transmembrane transporter activity"/>
    <property type="evidence" value="ECO:0007669"/>
    <property type="project" value="InterPro"/>
</dbReference>
<dbReference type="Gene3D" id="1.20.1250.20">
    <property type="entry name" value="MFS general substrate transporter like domains"/>
    <property type="match status" value="2"/>
</dbReference>
<gene>
    <name evidence="8" type="ORF">TMPK1_02420</name>
</gene>
<accession>A0A8S8X9K0</accession>
<keyword evidence="5 6" id="KW-0472">Membrane</keyword>
<feature type="transmembrane region" description="Helical" evidence="6">
    <location>
        <begin position="340"/>
        <end position="363"/>
    </location>
</feature>
<feature type="transmembrane region" description="Helical" evidence="6">
    <location>
        <begin position="243"/>
        <end position="265"/>
    </location>
</feature>
<evidence type="ECO:0000256" key="4">
    <source>
        <dbReference type="ARBA" id="ARBA00022989"/>
    </source>
</evidence>
<dbReference type="GO" id="GO:0016020">
    <property type="term" value="C:membrane"/>
    <property type="evidence" value="ECO:0007669"/>
    <property type="project" value="UniProtKB-SubCell"/>
</dbReference>
<evidence type="ECO:0000313" key="8">
    <source>
        <dbReference type="EMBL" id="GIL38005.1"/>
    </source>
</evidence>
<comment type="caution">
    <text evidence="8">The sequence shown here is derived from an EMBL/GenBank/DDBJ whole genome shotgun (WGS) entry which is preliminary data.</text>
</comment>
<dbReference type="InterPro" id="IPR036259">
    <property type="entry name" value="MFS_trans_sf"/>
</dbReference>
<organism evidence="8 9">
    <name type="scientific">Roseiterribacter gracilis</name>
    <dbReference type="NCBI Taxonomy" id="2812848"/>
    <lineage>
        <taxon>Bacteria</taxon>
        <taxon>Pseudomonadati</taxon>
        <taxon>Pseudomonadota</taxon>
        <taxon>Alphaproteobacteria</taxon>
        <taxon>Rhodospirillales</taxon>
        <taxon>Roseiterribacteraceae</taxon>
        <taxon>Roseiterribacter</taxon>
    </lineage>
</organism>
<dbReference type="PROSITE" id="PS50850">
    <property type="entry name" value="MFS"/>
    <property type="match status" value="1"/>
</dbReference>
<comment type="subcellular location">
    <subcellularLocation>
        <location evidence="1">Membrane</location>
        <topology evidence="1">Multi-pass membrane protein</topology>
    </subcellularLocation>
</comment>
<dbReference type="Pfam" id="PF07690">
    <property type="entry name" value="MFS_1"/>
    <property type="match status" value="1"/>
</dbReference>
<feature type="transmembrane region" description="Helical" evidence="6">
    <location>
        <begin position="93"/>
        <end position="112"/>
    </location>
</feature>
<evidence type="ECO:0000256" key="2">
    <source>
        <dbReference type="ARBA" id="ARBA00022448"/>
    </source>
</evidence>
<sequence length="442" mass="45804">MDRPPHPNPLPEGRGGTTVGAYAWYIAVLMALSHLVSFLDRFVMGLAAVPIKTELGLSDTQIGLLAGLGFVILYSVVAVPLGQLADVVNRKRMIAVGIFFWSVATAACAFADSFGSLFLARLSVGLGEASLVPAAMSLIAAYFTRDKLGRAVSLFTMGAGLGKSAAYIAGAAILAWSIPRGGLTVPGLGHFVPWQVLFLAASLPGFVLVVLMLTTVREPVRTRTGKRPGAGPALAYLRANLRVYLTFGIAAISVIMEVQTIAAWAPSFFAREHNMTAAEAGYLVGSAALLASIFGALSGGFLTDWMQSRGLIGAPSITMAVSLVATAVSGLVLYTTPSLAIAVPAYAIVQFMTSAGSPAGLAGIQMMTPPEYRGLISSIFLCGVTLIAVGLGPTFIGVLTDHVFTGPRGLGTALLAANLVFAVIGIVAALSCRRGFQALRVA</sequence>
<feature type="transmembrane region" description="Helical" evidence="6">
    <location>
        <begin position="154"/>
        <end position="176"/>
    </location>
</feature>
<feature type="transmembrane region" description="Helical" evidence="6">
    <location>
        <begin position="375"/>
        <end position="398"/>
    </location>
</feature>
<evidence type="ECO:0000259" key="7">
    <source>
        <dbReference type="PROSITE" id="PS50850"/>
    </source>
</evidence>
<evidence type="ECO:0000256" key="3">
    <source>
        <dbReference type="ARBA" id="ARBA00022692"/>
    </source>
</evidence>